<dbReference type="PRINTS" id="PR01404">
    <property type="entry name" value="NPPPHYDRLASE"/>
</dbReference>
<dbReference type="EC" id="3.6.1.67" evidence="3"/>
<dbReference type="InterPro" id="IPR051325">
    <property type="entry name" value="Nudix_hydrolase_domain"/>
</dbReference>
<sequence>MKRYKRPESVLVVVYCTDTKRVLMLQRKDDQAFWQSVSGSLEAGETPAQAAEREVLEELQLDLAKLPCMLKDCHYEVDFEIFAQFRDRYAPNVTHCHEYWFTLALAEEYPVVLTEHSAYRWVEAETAIKMTKSWNNAQAIEKFVIHQPIEN</sequence>
<dbReference type="NCBIfam" id="NF006961">
    <property type="entry name" value="PRK09438.1"/>
    <property type="match status" value="1"/>
</dbReference>
<dbReference type="Pfam" id="PF00293">
    <property type="entry name" value="NUDIX"/>
    <property type="match status" value="1"/>
</dbReference>
<evidence type="ECO:0000259" key="2">
    <source>
        <dbReference type="PROSITE" id="PS51462"/>
    </source>
</evidence>
<keyword evidence="4" id="KW-1185">Reference proteome</keyword>
<proteinExistence type="predicted"/>
<dbReference type="InterPro" id="IPR003564">
    <property type="entry name" value="DHNTPase"/>
</dbReference>
<keyword evidence="1 3" id="KW-0378">Hydrolase</keyword>
<dbReference type="InterPro" id="IPR000086">
    <property type="entry name" value="NUDIX_hydrolase_dom"/>
</dbReference>
<organism evidence="3 4">
    <name type="scientific">Gallibacterium trehalosifermentans</name>
    <dbReference type="NCBI Taxonomy" id="516935"/>
    <lineage>
        <taxon>Bacteria</taxon>
        <taxon>Pseudomonadati</taxon>
        <taxon>Pseudomonadota</taxon>
        <taxon>Gammaproteobacteria</taxon>
        <taxon>Pasteurellales</taxon>
        <taxon>Pasteurellaceae</taxon>
        <taxon>Gallibacterium</taxon>
    </lineage>
</organism>
<evidence type="ECO:0000313" key="3">
    <source>
        <dbReference type="EMBL" id="MFC0308255.1"/>
    </source>
</evidence>
<dbReference type="CDD" id="cd04664">
    <property type="entry name" value="NUDIX_DHNTPase_like"/>
    <property type="match status" value="1"/>
</dbReference>
<dbReference type="Proteomes" id="UP001589767">
    <property type="component" value="Unassembled WGS sequence"/>
</dbReference>
<accession>A0ABV6GY07</accession>
<dbReference type="InterPro" id="IPR015797">
    <property type="entry name" value="NUDIX_hydrolase-like_dom_sf"/>
</dbReference>
<dbReference type="PANTHER" id="PTHR21340">
    <property type="entry name" value="DIADENOSINE 5,5-P1,P4-TETRAPHOSPHATE PYROPHOSPHOHYDROLASE MUTT"/>
    <property type="match status" value="1"/>
</dbReference>
<dbReference type="RefSeq" id="WP_382367866.1">
    <property type="nucleotide sequence ID" value="NZ_JBHLWB010000001.1"/>
</dbReference>
<feature type="domain" description="Nudix hydrolase" evidence="2">
    <location>
        <begin position="5"/>
        <end position="144"/>
    </location>
</feature>
<reference evidence="3 4" key="1">
    <citation type="submission" date="2024-09" db="EMBL/GenBank/DDBJ databases">
        <authorList>
            <person name="Sun Q."/>
            <person name="Mori K."/>
        </authorList>
    </citation>
    <scope>NUCLEOTIDE SEQUENCE [LARGE SCALE GENOMIC DNA]</scope>
    <source>
        <strain evidence="3 4">CCM 7539</strain>
    </source>
</reference>
<evidence type="ECO:0000313" key="4">
    <source>
        <dbReference type="Proteomes" id="UP001589767"/>
    </source>
</evidence>
<dbReference type="PROSITE" id="PS51462">
    <property type="entry name" value="NUDIX"/>
    <property type="match status" value="1"/>
</dbReference>
<evidence type="ECO:0000256" key="1">
    <source>
        <dbReference type="ARBA" id="ARBA00022801"/>
    </source>
</evidence>
<gene>
    <name evidence="3" type="primary">nudB</name>
    <name evidence="3" type="ORF">ACFFHK_00855</name>
</gene>
<protein>
    <submittedName>
        <fullName evidence="3">Dihydroneopterin triphosphate diphosphatase</fullName>
        <ecNumber evidence="3">3.6.1.67</ecNumber>
    </submittedName>
</protein>
<name>A0ABV6GY07_9PAST</name>
<dbReference type="Gene3D" id="3.90.79.10">
    <property type="entry name" value="Nucleoside Triphosphate Pyrophosphohydrolase"/>
    <property type="match status" value="1"/>
</dbReference>
<dbReference type="PANTHER" id="PTHR21340:SF0">
    <property type="entry name" value="BIS(5'-NUCLEOSYL)-TETRAPHOSPHATASE [ASYMMETRICAL]"/>
    <property type="match status" value="1"/>
</dbReference>
<comment type="caution">
    <text evidence="3">The sequence shown here is derived from an EMBL/GenBank/DDBJ whole genome shotgun (WGS) entry which is preliminary data.</text>
</comment>
<dbReference type="GO" id="GO:0019177">
    <property type="term" value="F:dihydroneopterin triphosphate pyrophosphohydrolase activity"/>
    <property type="evidence" value="ECO:0007669"/>
    <property type="project" value="UniProtKB-EC"/>
</dbReference>
<dbReference type="SUPFAM" id="SSF55811">
    <property type="entry name" value="Nudix"/>
    <property type="match status" value="1"/>
</dbReference>
<dbReference type="EMBL" id="JBHLWB010000001">
    <property type="protein sequence ID" value="MFC0308255.1"/>
    <property type="molecule type" value="Genomic_DNA"/>
</dbReference>